<dbReference type="Gene3D" id="3.30.310.160">
    <property type="entry name" value="YycH protein, domain 2"/>
    <property type="match status" value="1"/>
</dbReference>
<evidence type="ECO:0000313" key="3">
    <source>
        <dbReference type="Proteomes" id="UP000319756"/>
    </source>
</evidence>
<dbReference type="KEGG" id="sale:EPH95_11275"/>
<accession>A0A514LIK7</accession>
<name>A0A514LIK7_9BACI</name>
<protein>
    <recommendedName>
        <fullName evidence="1">Regulatory protein YycH domain-containing protein</fullName>
    </recommendedName>
</protein>
<dbReference type="Gene3D" id="3.10.450.310">
    <property type="match status" value="1"/>
</dbReference>
<sequence>MKNVILTILVITSLILTWQLWTYQPELGFLDEESVEESEQLSDQVELADVVGPANVVFHRDNEQWTTSHGSLDFIDEIATDVFSSEWGDLELLEGVGQDRVYESDEDKIEFVLPAPLPLSMVENWLEDDQSLPVQEDLFTFERLLMIDEGGALRVQLVSFDDQQILEGYIDMEIEAFQAHMEQMDGSSVSYATEAHVGEDNEELQKPVYLPAESVSYPQLQFTSTNIDEDALLPYLFPDRDSVVTPDTGGGEQLYHSSDRQMRVSQFGNYIEFDYPQNEVADQRDEQIIANAYAFVNAHGGFTNSYQLYDWNVSGGGESAKFRMLVDGLPVLDTHASWYDFSSINVTQQNDVISSYERPAFMFDEHEPLDDNPDEQMRELPDGESVLAEVEESNNLDFDDIEGIRVGYELERVDTYIYVVPYWYAESDGSWIQLDNGDQEGELSGLE</sequence>
<evidence type="ECO:0000313" key="2">
    <source>
        <dbReference type="EMBL" id="QDI91679.1"/>
    </source>
</evidence>
<gene>
    <name evidence="2" type="ORF">EPH95_11275</name>
</gene>
<dbReference type="RefSeq" id="WP_142090037.1">
    <property type="nucleotide sequence ID" value="NZ_CP035485.1"/>
</dbReference>
<evidence type="ECO:0000259" key="1">
    <source>
        <dbReference type="Pfam" id="PF07435"/>
    </source>
</evidence>
<dbReference type="EMBL" id="CP035485">
    <property type="protein sequence ID" value="QDI91679.1"/>
    <property type="molecule type" value="Genomic_DNA"/>
</dbReference>
<feature type="domain" description="Regulatory protein YycH" evidence="1">
    <location>
        <begin position="1"/>
        <end position="445"/>
    </location>
</feature>
<dbReference type="Proteomes" id="UP000319756">
    <property type="component" value="Chromosome"/>
</dbReference>
<dbReference type="InterPro" id="IPR042274">
    <property type="entry name" value="YycH/YycI_2"/>
</dbReference>
<proteinExistence type="predicted"/>
<dbReference type="AlphaFoldDB" id="A0A514LIK7"/>
<reference evidence="3" key="1">
    <citation type="submission" date="2019-01" db="EMBL/GenBank/DDBJ databases">
        <title>Genomic analysis of Salicibibacter sp. NKC3-5.</title>
        <authorList>
            <person name="Oh Y.J."/>
        </authorList>
    </citation>
    <scope>NUCLEOTIDE SEQUENCE [LARGE SCALE GENOMIC DNA]</scope>
    <source>
        <strain evidence="3">NKC3-5</strain>
    </source>
</reference>
<dbReference type="InterPro" id="IPR009996">
    <property type="entry name" value="YycH"/>
</dbReference>
<organism evidence="2 3">
    <name type="scientific">Salicibibacter halophilus</name>
    <dbReference type="NCBI Taxonomy" id="2502791"/>
    <lineage>
        <taxon>Bacteria</taxon>
        <taxon>Bacillati</taxon>
        <taxon>Bacillota</taxon>
        <taxon>Bacilli</taxon>
        <taxon>Bacillales</taxon>
        <taxon>Bacillaceae</taxon>
        <taxon>Salicibibacter</taxon>
    </lineage>
</organism>
<keyword evidence="3" id="KW-1185">Reference proteome</keyword>
<dbReference type="OrthoDB" id="2382185at2"/>
<dbReference type="CDD" id="cd15787">
    <property type="entry name" value="YycH_N"/>
    <property type="match status" value="1"/>
</dbReference>
<dbReference type="Pfam" id="PF07435">
    <property type="entry name" value="YycH"/>
    <property type="match status" value="1"/>
</dbReference>